<dbReference type="InterPro" id="IPR035906">
    <property type="entry name" value="MetI-like_sf"/>
</dbReference>
<keyword evidence="8" id="KW-0029">Amino-acid transport</keyword>
<gene>
    <name evidence="13" type="ORF">SAMN05192562_11372</name>
</gene>
<keyword evidence="4 11" id="KW-0813">Transport</keyword>
<dbReference type="GO" id="GO:0022857">
    <property type="term" value="F:transmembrane transporter activity"/>
    <property type="evidence" value="ECO:0007669"/>
    <property type="project" value="InterPro"/>
</dbReference>
<name>A0A1I7EAF3_9ENTR</name>
<keyword evidence="6" id="KW-0997">Cell inner membrane</keyword>
<organism evidence="13 14">
    <name type="scientific">Kosakonia arachidis</name>
    <dbReference type="NCBI Taxonomy" id="551989"/>
    <lineage>
        <taxon>Bacteria</taxon>
        <taxon>Pseudomonadati</taxon>
        <taxon>Pseudomonadota</taxon>
        <taxon>Gammaproteobacteria</taxon>
        <taxon>Enterobacterales</taxon>
        <taxon>Enterobacteriaceae</taxon>
        <taxon>Kosakonia</taxon>
    </lineage>
</organism>
<comment type="subcellular location">
    <subcellularLocation>
        <location evidence="2">Cell inner membrane</location>
        <topology evidence="2">Multi-pass membrane protein</topology>
    </subcellularLocation>
    <subcellularLocation>
        <location evidence="11">Cell membrane</location>
        <topology evidence="11">Multi-pass membrane protein</topology>
    </subcellularLocation>
</comment>
<evidence type="ECO:0000256" key="6">
    <source>
        <dbReference type="ARBA" id="ARBA00022519"/>
    </source>
</evidence>
<reference evidence="14" key="1">
    <citation type="submission" date="2016-10" db="EMBL/GenBank/DDBJ databases">
        <authorList>
            <person name="Varghese N."/>
            <person name="Submissions S."/>
        </authorList>
    </citation>
    <scope>NUCLEOTIDE SEQUENCE [LARGE SCALE GENOMIC DNA]</scope>
    <source>
        <strain evidence="14">Ah-143</strain>
    </source>
</reference>
<proteinExistence type="inferred from homology"/>
<dbReference type="AlphaFoldDB" id="A0A1I7EAF3"/>
<evidence type="ECO:0000256" key="10">
    <source>
        <dbReference type="ARBA" id="ARBA00023136"/>
    </source>
</evidence>
<evidence type="ECO:0000256" key="7">
    <source>
        <dbReference type="ARBA" id="ARBA00022692"/>
    </source>
</evidence>
<evidence type="ECO:0000256" key="2">
    <source>
        <dbReference type="ARBA" id="ARBA00004429"/>
    </source>
</evidence>
<accession>A0A1I7EAF3</accession>
<evidence type="ECO:0000313" key="13">
    <source>
        <dbReference type="EMBL" id="SFU20855.1"/>
    </source>
</evidence>
<dbReference type="SUPFAM" id="SSF161098">
    <property type="entry name" value="MetI-like"/>
    <property type="match status" value="1"/>
</dbReference>
<dbReference type="Pfam" id="PF00528">
    <property type="entry name" value="BPD_transp_1"/>
    <property type="match status" value="1"/>
</dbReference>
<keyword evidence="5" id="KW-1003">Cell membrane</keyword>
<evidence type="ECO:0000313" key="14">
    <source>
        <dbReference type="Proteomes" id="UP000199187"/>
    </source>
</evidence>
<evidence type="ECO:0000256" key="3">
    <source>
        <dbReference type="ARBA" id="ARBA00010072"/>
    </source>
</evidence>
<dbReference type="InterPro" id="IPR043429">
    <property type="entry name" value="ArtM/GltK/GlnP/TcyL/YhdX-like"/>
</dbReference>
<dbReference type="InterPro" id="IPR000515">
    <property type="entry name" value="MetI-like"/>
</dbReference>
<evidence type="ECO:0000256" key="9">
    <source>
        <dbReference type="ARBA" id="ARBA00022989"/>
    </source>
</evidence>
<dbReference type="PROSITE" id="PS50928">
    <property type="entry name" value="ABC_TM1"/>
    <property type="match status" value="1"/>
</dbReference>
<dbReference type="PANTHER" id="PTHR30614">
    <property type="entry name" value="MEMBRANE COMPONENT OF AMINO ACID ABC TRANSPORTER"/>
    <property type="match status" value="1"/>
</dbReference>
<dbReference type="OrthoDB" id="6535401at2"/>
<evidence type="ECO:0000256" key="11">
    <source>
        <dbReference type="RuleBase" id="RU363032"/>
    </source>
</evidence>
<dbReference type="CDD" id="cd06261">
    <property type="entry name" value="TM_PBP2"/>
    <property type="match status" value="1"/>
</dbReference>
<dbReference type="InterPro" id="IPR010065">
    <property type="entry name" value="AA_ABC_transptr_permease_3TM"/>
</dbReference>
<dbReference type="NCBIfam" id="TIGR01726">
    <property type="entry name" value="HEQRo_perm_3TM"/>
    <property type="match status" value="1"/>
</dbReference>
<comment type="function">
    <text evidence="1">Part of the binding-protein-dependent transport system for glutamine; probably responsible for the translocation of the substrate across the membrane.</text>
</comment>
<evidence type="ECO:0000259" key="12">
    <source>
        <dbReference type="PROSITE" id="PS50928"/>
    </source>
</evidence>
<evidence type="ECO:0000256" key="1">
    <source>
        <dbReference type="ARBA" id="ARBA00003159"/>
    </source>
</evidence>
<evidence type="ECO:0000256" key="8">
    <source>
        <dbReference type="ARBA" id="ARBA00022970"/>
    </source>
</evidence>
<dbReference type="GO" id="GO:0043190">
    <property type="term" value="C:ATP-binding cassette (ABC) transporter complex"/>
    <property type="evidence" value="ECO:0007669"/>
    <property type="project" value="InterPro"/>
</dbReference>
<dbReference type="EMBL" id="FPAU01000013">
    <property type="protein sequence ID" value="SFU20855.1"/>
    <property type="molecule type" value="Genomic_DNA"/>
</dbReference>
<comment type="similarity">
    <text evidence="3">Belongs to the binding-protein-dependent transport system permease family. HisMQ subfamily.</text>
</comment>
<keyword evidence="10 11" id="KW-0472">Membrane</keyword>
<dbReference type="PANTHER" id="PTHR30614:SF20">
    <property type="entry name" value="GLUTAMINE TRANSPORT SYSTEM PERMEASE PROTEIN GLNP"/>
    <property type="match status" value="1"/>
</dbReference>
<dbReference type="Proteomes" id="UP000199187">
    <property type="component" value="Unassembled WGS sequence"/>
</dbReference>
<dbReference type="GO" id="GO:0006865">
    <property type="term" value="P:amino acid transport"/>
    <property type="evidence" value="ECO:0007669"/>
    <property type="project" value="UniProtKB-KW"/>
</dbReference>
<evidence type="ECO:0000256" key="5">
    <source>
        <dbReference type="ARBA" id="ARBA00022475"/>
    </source>
</evidence>
<keyword evidence="9 11" id="KW-1133">Transmembrane helix</keyword>
<dbReference type="Gene3D" id="1.10.3720.10">
    <property type="entry name" value="MetI-like"/>
    <property type="match status" value="1"/>
</dbReference>
<evidence type="ECO:0000256" key="4">
    <source>
        <dbReference type="ARBA" id="ARBA00022448"/>
    </source>
</evidence>
<keyword evidence="14" id="KW-1185">Reference proteome</keyword>
<feature type="transmembrane region" description="Helical" evidence="11">
    <location>
        <begin position="22"/>
        <end position="46"/>
    </location>
</feature>
<sequence length="221" mass="24999">MTFYQWDFSFLPEYKNLFITGIMYTCIFTVIPVILGFIIGIVVALLRCSSEVNFYVQLLIRSYVEIFRCTPVMVQLIWVYYAFPVLTGLQISAISAALFTLSLYGGAFYAEILRGGILSLGRGQSDAAKSLGMSSFQVICYVITPQVLKNSTPSLINQLILQLKNTSLLSVLALPDLLYQGQVIAHDTYRPLEAYSFIAAIYFIILFPFTIILQKYERKNK</sequence>
<dbReference type="RefSeq" id="WP_090127045.1">
    <property type="nucleotide sequence ID" value="NZ_CP045299.1"/>
</dbReference>
<protein>
    <submittedName>
        <fullName evidence="13">Polar amino acid transport system permease protein</fullName>
    </submittedName>
</protein>
<feature type="domain" description="ABC transmembrane type-1" evidence="12">
    <location>
        <begin position="22"/>
        <end position="213"/>
    </location>
</feature>
<feature type="transmembrane region" description="Helical" evidence="11">
    <location>
        <begin position="194"/>
        <end position="213"/>
    </location>
</feature>
<keyword evidence="7 11" id="KW-0812">Transmembrane</keyword>